<feature type="transmembrane region" description="Helical" evidence="2">
    <location>
        <begin position="198"/>
        <end position="216"/>
    </location>
</feature>
<dbReference type="AlphaFoldDB" id="A0A919SAQ5"/>
<gene>
    <name evidence="3" type="ORF">Aco04nite_09950</name>
</gene>
<evidence type="ECO:0000313" key="3">
    <source>
        <dbReference type="EMBL" id="GIM68237.1"/>
    </source>
</evidence>
<dbReference type="Proteomes" id="UP000680865">
    <property type="component" value="Unassembled WGS sequence"/>
</dbReference>
<evidence type="ECO:0000256" key="1">
    <source>
        <dbReference type="SAM" id="MobiDB-lite"/>
    </source>
</evidence>
<evidence type="ECO:0008006" key="5">
    <source>
        <dbReference type="Google" id="ProtNLM"/>
    </source>
</evidence>
<feature type="compositionally biased region" description="Basic and acidic residues" evidence="1">
    <location>
        <begin position="131"/>
        <end position="143"/>
    </location>
</feature>
<name>A0A919SAQ5_9ACTN</name>
<comment type="caution">
    <text evidence="3">The sequence shown here is derived from an EMBL/GenBank/DDBJ whole genome shotgun (WGS) entry which is preliminary data.</text>
</comment>
<keyword evidence="2" id="KW-0812">Transmembrane</keyword>
<keyword evidence="2" id="KW-0472">Membrane</keyword>
<feature type="compositionally biased region" description="Pro residues" evidence="1">
    <location>
        <begin position="309"/>
        <end position="320"/>
    </location>
</feature>
<keyword evidence="4" id="KW-1185">Reference proteome</keyword>
<reference evidence="3" key="1">
    <citation type="submission" date="2021-03" db="EMBL/GenBank/DDBJ databases">
        <title>Whole genome shotgun sequence of Actinoplanes consettensis NBRC 14913.</title>
        <authorList>
            <person name="Komaki H."/>
            <person name="Tamura T."/>
        </authorList>
    </citation>
    <scope>NUCLEOTIDE SEQUENCE</scope>
    <source>
        <strain evidence="3">NBRC 14913</strain>
    </source>
</reference>
<evidence type="ECO:0000313" key="4">
    <source>
        <dbReference type="Proteomes" id="UP000680865"/>
    </source>
</evidence>
<evidence type="ECO:0000256" key="2">
    <source>
        <dbReference type="SAM" id="Phobius"/>
    </source>
</evidence>
<dbReference type="EMBL" id="BOQP01000004">
    <property type="protein sequence ID" value="GIM68237.1"/>
    <property type="molecule type" value="Genomic_DNA"/>
</dbReference>
<proteinExistence type="predicted"/>
<sequence length="374" mass="39300">MSDGRIKTLKRADVAEMDAAQKRYQHISQTIDDAVQGLQKIVDRGSEGLVGQWVEPLRTDATSIKDSLSKVAVRYHDVANEIERYEPELQHAMDEVTAAENDAEDGKSANYKALGMPDPQEGPDGTVSPEEQQKATDKQRAVDEASGQLKAATNRLTAALDALDVAGKRFGDAVNSKIYDDGLSDSRNDKIMAVFKKISDIFAIIALVLTVLAFVIPGLNGVAMAALVAGAVLLVSDSVLLANHEGEVLSVALDAIGLGIGGLGARLTKAGRAVDDYKNMLRGKVPPIGKPRGEPGGDSGRSGPRSSPFKPPKIGPPGKPPEITGPSGLRPPPLPKGLGQLPKVVEVMGRTFDIGVGLVLGAIQATHNPVVGGH</sequence>
<feature type="region of interest" description="Disordered" evidence="1">
    <location>
        <begin position="281"/>
        <end position="337"/>
    </location>
</feature>
<organism evidence="3 4">
    <name type="scientific">Winogradskya consettensis</name>
    <dbReference type="NCBI Taxonomy" id="113560"/>
    <lineage>
        <taxon>Bacteria</taxon>
        <taxon>Bacillati</taxon>
        <taxon>Actinomycetota</taxon>
        <taxon>Actinomycetes</taxon>
        <taxon>Micromonosporales</taxon>
        <taxon>Micromonosporaceae</taxon>
        <taxon>Winogradskya</taxon>
    </lineage>
</organism>
<accession>A0A919SAQ5</accession>
<protein>
    <recommendedName>
        <fullName evidence="5">WXG100 family type VII secretion target</fullName>
    </recommendedName>
</protein>
<dbReference type="RefSeq" id="WP_212995966.1">
    <property type="nucleotide sequence ID" value="NZ_BAAATW010000002.1"/>
</dbReference>
<keyword evidence="2" id="KW-1133">Transmembrane helix</keyword>
<feature type="region of interest" description="Disordered" evidence="1">
    <location>
        <begin position="98"/>
        <end position="147"/>
    </location>
</feature>